<evidence type="ECO:0000256" key="1">
    <source>
        <dbReference type="ARBA" id="ARBA00022531"/>
    </source>
</evidence>
<dbReference type="Proteomes" id="UP001620597">
    <property type="component" value="Unassembled WGS sequence"/>
</dbReference>
<keyword evidence="5" id="KW-1185">Reference proteome</keyword>
<keyword evidence="2" id="KW-0604">Photosystem II</keyword>
<feature type="domain" description="Photosynthesis system II assembly factor Ycf48/Hcf136-like" evidence="3">
    <location>
        <begin position="172"/>
        <end position="315"/>
    </location>
</feature>
<feature type="domain" description="Photosynthesis system II assembly factor Ycf48/Hcf136-like" evidence="3">
    <location>
        <begin position="69"/>
        <end position="127"/>
    </location>
</feature>
<evidence type="ECO:0000313" key="4">
    <source>
        <dbReference type="EMBL" id="MFK4754070.1"/>
    </source>
</evidence>
<evidence type="ECO:0000313" key="5">
    <source>
        <dbReference type="Proteomes" id="UP001620597"/>
    </source>
</evidence>
<dbReference type="RefSeq" id="WP_369854682.1">
    <property type="nucleotide sequence ID" value="NZ_JBBKTX010000023.1"/>
</dbReference>
<comment type="caution">
    <text evidence="4">The sequence shown here is derived from an EMBL/GenBank/DDBJ whole genome shotgun (WGS) entry which is preliminary data.</text>
</comment>
<accession>A0ABW8NM59</accession>
<dbReference type="PANTHER" id="PTHR47199">
    <property type="entry name" value="PHOTOSYSTEM II STABILITY/ASSEMBLY FACTOR HCF136, CHLOROPLASTIC"/>
    <property type="match status" value="1"/>
</dbReference>
<dbReference type="InterPro" id="IPR036278">
    <property type="entry name" value="Sialidase_sf"/>
</dbReference>
<protein>
    <submittedName>
        <fullName evidence="4">YCF48-related protein</fullName>
    </submittedName>
</protein>
<dbReference type="Gene3D" id="2.130.10.10">
    <property type="entry name" value="YVTN repeat-like/Quinoprotein amine dehydrogenase"/>
    <property type="match status" value="2"/>
</dbReference>
<dbReference type="InterPro" id="IPR015943">
    <property type="entry name" value="WD40/YVTN_repeat-like_dom_sf"/>
</dbReference>
<dbReference type="InterPro" id="IPR028203">
    <property type="entry name" value="PSII_CF48-like_dom"/>
</dbReference>
<gene>
    <name evidence="4" type="ORF">WG929_16785</name>
</gene>
<keyword evidence="1" id="KW-0602">Photosynthesis</keyword>
<name>A0ABW8NM59_9GAMM</name>
<sequence length="373" mass="39298">MSIATLFKSPLLSGVGLMLGAGLVIASVASQSPVDALREADTRPALEAAHASHAAMLAVAQAGQRLVSVGEHGLILFSEDQGQTWQQAKVPVSVTLTAVSFANALQGWAAGHYGLILHTEDGGQSWTVQMDGQRAANLVLKEAEVRAEGTDDRQLKRALFSAKRLVADGPDKPFLDIHFRNAREGLAVGAYGLILATVDGGNRWMPLNYNMANSGERHLYSIAEANGYLYIAGEEGLLFRSQPGNDWHFDRLKTPYDGSFFTLSAAGEQLVAAGLKGNAFRSLDGGDSWQTLDLPSDASVVDSILGANGDLLLVNQAGQLLQGNVATAAVRVLPSQPVAAPTAVLRTGQNSLLLSGLRGLAQVLVPSVQVLSN</sequence>
<dbReference type="EMBL" id="JBBKTX010000023">
    <property type="protein sequence ID" value="MFK4754070.1"/>
    <property type="molecule type" value="Genomic_DNA"/>
</dbReference>
<dbReference type="PANTHER" id="PTHR47199:SF2">
    <property type="entry name" value="PHOTOSYSTEM II STABILITY_ASSEMBLY FACTOR HCF136, CHLOROPLASTIC"/>
    <property type="match status" value="1"/>
</dbReference>
<dbReference type="Pfam" id="PF14870">
    <property type="entry name" value="PSII_BNR"/>
    <property type="match status" value="2"/>
</dbReference>
<proteinExistence type="predicted"/>
<dbReference type="SUPFAM" id="SSF50939">
    <property type="entry name" value="Sialidases"/>
    <property type="match status" value="1"/>
</dbReference>
<reference evidence="4 5" key="1">
    <citation type="submission" date="2024-03" db="EMBL/GenBank/DDBJ databases">
        <title>High-quality draft genome sequence of Oceanobacter sp. wDCs-4.</title>
        <authorList>
            <person name="Dong C."/>
        </authorList>
    </citation>
    <scope>NUCLEOTIDE SEQUENCE [LARGE SCALE GENOMIC DNA]</scope>
    <source>
        <strain evidence="5">wDCs-4</strain>
    </source>
</reference>
<evidence type="ECO:0000259" key="3">
    <source>
        <dbReference type="Pfam" id="PF14870"/>
    </source>
</evidence>
<evidence type="ECO:0000256" key="2">
    <source>
        <dbReference type="ARBA" id="ARBA00023276"/>
    </source>
</evidence>
<organism evidence="4 5">
    <name type="scientific">Oceanobacter antarcticus</name>
    <dbReference type="NCBI Taxonomy" id="3133425"/>
    <lineage>
        <taxon>Bacteria</taxon>
        <taxon>Pseudomonadati</taxon>
        <taxon>Pseudomonadota</taxon>
        <taxon>Gammaproteobacteria</taxon>
        <taxon>Oceanospirillales</taxon>
        <taxon>Oceanospirillaceae</taxon>
        <taxon>Oceanobacter</taxon>
    </lineage>
</organism>